<reference evidence="1" key="1">
    <citation type="submission" date="2021-04" db="EMBL/GenBank/DDBJ databases">
        <authorList>
            <person name="Tunstrom K."/>
        </authorList>
    </citation>
    <scope>NUCLEOTIDE SEQUENCE</scope>
</reference>
<accession>A0A8S3W0N0</accession>
<comment type="caution">
    <text evidence="1">The sequence shown here is derived from an EMBL/GenBank/DDBJ whole genome shotgun (WGS) entry which is preliminary data.</text>
</comment>
<name>A0A8S3W0N0_PARAO</name>
<evidence type="ECO:0000313" key="1">
    <source>
        <dbReference type="EMBL" id="CAG4933692.1"/>
    </source>
</evidence>
<protein>
    <submittedName>
        <fullName evidence="1">(apollo) hypothetical protein</fullName>
    </submittedName>
</protein>
<evidence type="ECO:0000313" key="2">
    <source>
        <dbReference type="Proteomes" id="UP000691718"/>
    </source>
</evidence>
<sequence>MDESLVNSILNLYKHKNWRAIVSRYHDHPDRSKLLWVFPTEENFAFLRDSVVELGCNGILSIGCGSGLLEWMITEATGLPVSGIEIDGAWWHCKYAPPTFIPLIITTPTLNSSTISLLRDAKSVALLFCYFNNGPAFAQYIKHYSGPVIVIIGPGYGKGVHTNPTPFEDLGEEWKMYRSQEIRDSQDYIAIYQRNHNKETKIV</sequence>
<dbReference type="OrthoDB" id="6375980at2759"/>
<organism evidence="1 2">
    <name type="scientific">Parnassius apollo</name>
    <name type="common">Apollo butterfly</name>
    <name type="synonym">Papilio apollo</name>
    <dbReference type="NCBI Taxonomy" id="110799"/>
    <lineage>
        <taxon>Eukaryota</taxon>
        <taxon>Metazoa</taxon>
        <taxon>Ecdysozoa</taxon>
        <taxon>Arthropoda</taxon>
        <taxon>Hexapoda</taxon>
        <taxon>Insecta</taxon>
        <taxon>Pterygota</taxon>
        <taxon>Neoptera</taxon>
        <taxon>Endopterygota</taxon>
        <taxon>Lepidoptera</taxon>
        <taxon>Glossata</taxon>
        <taxon>Ditrysia</taxon>
        <taxon>Papilionoidea</taxon>
        <taxon>Papilionidae</taxon>
        <taxon>Parnassiinae</taxon>
        <taxon>Parnassini</taxon>
        <taxon>Parnassius</taxon>
        <taxon>Parnassius</taxon>
    </lineage>
</organism>
<proteinExistence type="predicted"/>
<gene>
    <name evidence="1" type="ORF">PAPOLLO_LOCUS701</name>
</gene>
<dbReference type="EMBL" id="CAJQZP010000031">
    <property type="protein sequence ID" value="CAG4933692.1"/>
    <property type="molecule type" value="Genomic_DNA"/>
</dbReference>
<keyword evidence="2" id="KW-1185">Reference proteome</keyword>
<dbReference type="Proteomes" id="UP000691718">
    <property type="component" value="Unassembled WGS sequence"/>
</dbReference>
<dbReference type="AlphaFoldDB" id="A0A8S3W0N0"/>